<evidence type="ECO:0000313" key="1">
    <source>
        <dbReference type="EMBL" id="GBP34734.1"/>
    </source>
</evidence>
<dbReference type="Proteomes" id="UP000299102">
    <property type="component" value="Unassembled WGS sequence"/>
</dbReference>
<protein>
    <submittedName>
        <fullName evidence="1">Uncharacterized protein</fullName>
    </submittedName>
</protein>
<comment type="caution">
    <text evidence="1">The sequence shown here is derived from an EMBL/GenBank/DDBJ whole genome shotgun (WGS) entry which is preliminary data.</text>
</comment>
<keyword evidence="2" id="KW-1185">Reference proteome</keyword>
<organism evidence="1 2">
    <name type="scientific">Eumeta variegata</name>
    <name type="common">Bagworm moth</name>
    <name type="synonym">Eumeta japonica</name>
    <dbReference type="NCBI Taxonomy" id="151549"/>
    <lineage>
        <taxon>Eukaryota</taxon>
        <taxon>Metazoa</taxon>
        <taxon>Ecdysozoa</taxon>
        <taxon>Arthropoda</taxon>
        <taxon>Hexapoda</taxon>
        <taxon>Insecta</taxon>
        <taxon>Pterygota</taxon>
        <taxon>Neoptera</taxon>
        <taxon>Endopterygota</taxon>
        <taxon>Lepidoptera</taxon>
        <taxon>Glossata</taxon>
        <taxon>Ditrysia</taxon>
        <taxon>Tineoidea</taxon>
        <taxon>Psychidae</taxon>
        <taxon>Oiketicinae</taxon>
        <taxon>Eumeta</taxon>
    </lineage>
</organism>
<dbReference type="EMBL" id="BGZK01000293">
    <property type="protein sequence ID" value="GBP34734.1"/>
    <property type="molecule type" value="Genomic_DNA"/>
</dbReference>
<gene>
    <name evidence="1" type="ORF">EVAR_25738_1</name>
</gene>
<sequence length="141" mass="16344">MSRFEDKAEDLLRSLLKDVCEREGMKDYDIEIEALPCTGSNYTAALFLATIKGDGSKKLDIFAKVANLKENFRKYMPVTEMYKRESFVYQKTDQDIRRYTGEASRTQTGEISILQILRFQRQAVRRERGAGELDSSRLRGR</sequence>
<reference evidence="1 2" key="1">
    <citation type="journal article" date="2019" name="Commun. Biol.">
        <title>The bagworm genome reveals a unique fibroin gene that provides high tensile strength.</title>
        <authorList>
            <person name="Kono N."/>
            <person name="Nakamura H."/>
            <person name="Ohtoshi R."/>
            <person name="Tomita M."/>
            <person name="Numata K."/>
            <person name="Arakawa K."/>
        </authorList>
    </citation>
    <scope>NUCLEOTIDE SEQUENCE [LARGE SCALE GENOMIC DNA]</scope>
</reference>
<evidence type="ECO:0000313" key="2">
    <source>
        <dbReference type="Proteomes" id="UP000299102"/>
    </source>
</evidence>
<dbReference type="AlphaFoldDB" id="A0A4C1VA06"/>
<proteinExistence type="predicted"/>
<name>A0A4C1VA06_EUMVA</name>
<accession>A0A4C1VA06</accession>